<dbReference type="HAMAP" id="MF_01077">
    <property type="entry name" value="RimP"/>
    <property type="match status" value="1"/>
</dbReference>
<dbReference type="RefSeq" id="WP_311665615.1">
    <property type="nucleotide sequence ID" value="NZ_JAVRHT010000050.1"/>
</dbReference>
<feature type="compositionally biased region" description="Low complexity" evidence="4">
    <location>
        <begin position="12"/>
        <end position="22"/>
    </location>
</feature>
<gene>
    <name evidence="3" type="primary">rimP</name>
    <name evidence="6" type="ORF">RM540_15090</name>
</gene>
<evidence type="ECO:0000256" key="3">
    <source>
        <dbReference type="HAMAP-Rule" id="MF_01077"/>
    </source>
</evidence>
<protein>
    <recommendedName>
        <fullName evidence="3">Ribosome maturation factor RimP</fullName>
    </recommendedName>
</protein>
<keyword evidence="2 3" id="KW-0690">Ribosome biogenesis</keyword>
<dbReference type="Pfam" id="PF02576">
    <property type="entry name" value="RimP_N"/>
    <property type="match status" value="1"/>
</dbReference>
<organism evidence="6 7">
    <name type="scientific">Rubrivirga litoralis</name>
    <dbReference type="NCBI Taxonomy" id="3075598"/>
    <lineage>
        <taxon>Bacteria</taxon>
        <taxon>Pseudomonadati</taxon>
        <taxon>Rhodothermota</taxon>
        <taxon>Rhodothermia</taxon>
        <taxon>Rhodothermales</taxon>
        <taxon>Rubricoccaceae</taxon>
        <taxon>Rubrivirga</taxon>
    </lineage>
</organism>
<evidence type="ECO:0000256" key="2">
    <source>
        <dbReference type="ARBA" id="ARBA00022517"/>
    </source>
</evidence>
<comment type="function">
    <text evidence="3">Required for maturation of 30S ribosomal subunits.</text>
</comment>
<dbReference type="Proteomes" id="UP001267426">
    <property type="component" value="Unassembled WGS sequence"/>
</dbReference>
<evidence type="ECO:0000313" key="6">
    <source>
        <dbReference type="EMBL" id="MDT0633079.1"/>
    </source>
</evidence>
<feature type="domain" description="Ribosome maturation factor RimP N-terminal" evidence="5">
    <location>
        <begin position="31"/>
        <end position="102"/>
    </location>
</feature>
<keyword evidence="7" id="KW-1185">Reference proteome</keyword>
<evidence type="ECO:0000256" key="4">
    <source>
        <dbReference type="SAM" id="MobiDB-lite"/>
    </source>
</evidence>
<dbReference type="InterPro" id="IPR035956">
    <property type="entry name" value="RimP_N_sf"/>
</dbReference>
<evidence type="ECO:0000259" key="5">
    <source>
        <dbReference type="Pfam" id="PF02576"/>
    </source>
</evidence>
<name>A0ABU3BUW4_9BACT</name>
<reference evidence="6 7" key="1">
    <citation type="submission" date="2023-09" db="EMBL/GenBank/DDBJ databases">
        <authorList>
            <person name="Rey-Velasco X."/>
        </authorList>
    </citation>
    <scope>NUCLEOTIDE SEQUENCE [LARGE SCALE GENOMIC DNA]</scope>
    <source>
        <strain evidence="6 7">F394</strain>
    </source>
</reference>
<dbReference type="SUPFAM" id="SSF75420">
    <property type="entry name" value="YhbC-like, N-terminal domain"/>
    <property type="match status" value="1"/>
</dbReference>
<dbReference type="Gene3D" id="3.30.300.70">
    <property type="entry name" value="RimP-like superfamily, N-terminal"/>
    <property type="match status" value="1"/>
</dbReference>
<comment type="subcellular location">
    <subcellularLocation>
        <location evidence="3">Cytoplasm</location>
    </subcellularLocation>
</comment>
<dbReference type="EMBL" id="JAVRHT010000050">
    <property type="protein sequence ID" value="MDT0633079.1"/>
    <property type="molecule type" value="Genomic_DNA"/>
</dbReference>
<proteinExistence type="inferred from homology"/>
<keyword evidence="1 3" id="KW-0963">Cytoplasm</keyword>
<dbReference type="InterPro" id="IPR003728">
    <property type="entry name" value="Ribosome_maturation_RimP"/>
</dbReference>
<dbReference type="InterPro" id="IPR028989">
    <property type="entry name" value="RimP_N"/>
</dbReference>
<evidence type="ECO:0000313" key="7">
    <source>
        <dbReference type="Proteomes" id="UP001267426"/>
    </source>
</evidence>
<accession>A0ABU3BUW4</accession>
<dbReference type="PANTHER" id="PTHR33867">
    <property type="entry name" value="RIBOSOME MATURATION FACTOR RIMP"/>
    <property type="match status" value="1"/>
</dbReference>
<sequence length="165" mass="17555">MSDSRPAPTPQTPAGAPAPGAPLEDRVRALAEEVVGNTDLFVVDVDIRGFQGSRVVSVYVDAEGGAGADDLAALSRSLSFLLDTEDLVKGRYRLDVSTPGVDRPLADRRQYAQHVGRTLAVTWERGGEEETAEGELVSVSDDGIDLAGTPVPFDAVREARVVLPW</sequence>
<evidence type="ECO:0000256" key="1">
    <source>
        <dbReference type="ARBA" id="ARBA00022490"/>
    </source>
</evidence>
<comment type="caution">
    <text evidence="6">The sequence shown here is derived from an EMBL/GenBank/DDBJ whole genome shotgun (WGS) entry which is preliminary data.</text>
</comment>
<feature type="region of interest" description="Disordered" evidence="4">
    <location>
        <begin position="1"/>
        <end position="22"/>
    </location>
</feature>
<comment type="similarity">
    <text evidence="3">Belongs to the RimP family.</text>
</comment>
<dbReference type="PANTHER" id="PTHR33867:SF1">
    <property type="entry name" value="RIBOSOME MATURATION FACTOR RIMP"/>
    <property type="match status" value="1"/>
</dbReference>